<comment type="similarity">
    <text evidence="1 3">Belongs to the TPP enzyme family.</text>
</comment>
<dbReference type="GO" id="GO:0000287">
    <property type="term" value="F:magnesium ion binding"/>
    <property type="evidence" value="ECO:0007669"/>
    <property type="project" value="InterPro"/>
</dbReference>
<dbReference type="PANTHER" id="PTHR18968">
    <property type="entry name" value="THIAMINE PYROPHOSPHATE ENZYMES"/>
    <property type="match status" value="1"/>
</dbReference>
<dbReference type="InterPro" id="IPR000399">
    <property type="entry name" value="TPP-bd_CS"/>
</dbReference>
<dbReference type="InterPro" id="IPR045229">
    <property type="entry name" value="TPP_enz"/>
</dbReference>
<protein>
    <recommendedName>
        <fullName evidence="8">3D-(3,5/4)-trihydroxycyclohexane-1,2-dione hydrolase</fullName>
    </recommendedName>
</protein>
<evidence type="ECO:0000256" key="1">
    <source>
        <dbReference type="ARBA" id="ARBA00007812"/>
    </source>
</evidence>
<dbReference type="InterPro" id="IPR012001">
    <property type="entry name" value="Thiamin_PyroP_enz_TPP-bd_dom"/>
</dbReference>
<dbReference type="GO" id="GO:0005948">
    <property type="term" value="C:acetolactate synthase complex"/>
    <property type="evidence" value="ECO:0007669"/>
    <property type="project" value="TreeGrafter"/>
</dbReference>
<dbReference type="InterPro" id="IPR029061">
    <property type="entry name" value="THDP-binding"/>
</dbReference>
<accession>A0A0F9UIA2</accession>
<evidence type="ECO:0000259" key="6">
    <source>
        <dbReference type="Pfam" id="PF02776"/>
    </source>
</evidence>
<dbReference type="NCBIfam" id="TIGR04377">
    <property type="entry name" value="myo_inos_iolD"/>
    <property type="match status" value="1"/>
</dbReference>
<keyword evidence="2 3" id="KW-0786">Thiamine pyrophosphate</keyword>
<proteinExistence type="inferred from homology"/>
<dbReference type="Gene3D" id="3.40.50.970">
    <property type="match status" value="2"/>
</dbReference>
<dbReference type="InterPro" id="IPR029035">
    <property type="entry name" value="DHS-like_NAD/FAD-binding_dom"/>
</dbReference>
<dbReference type="GO" id="GO:0030976">
    <property type="term" value="F:thiamine pyrophosphate binding"/>
    <property type="evidence" value="ECO:0007669"/>
    <property type="project" value="InterPro"/>
</dbReference>
<reference evidence="7" key="1">
    <citation type="journal article" date="2015" name="Nature">
        <title>Complex archaea that bridge the gap between prokaryotes and eukaryotes.</title>
        <authorList>
            <person name="Spang A."/>
            <person name="Saw J.H."/>
            <person name="Jorgensen S.L."/>
            <person name="Zaremba-Niedzwiedzka K."/>
            <person name="Martijn J."/>
            <person name="Lind A.E."/>
            <person name="van Eijk R."/>
            <person name="Schleper C."/>
            <person name="Guy L."/>
            <person name="Ettema T.J."/>
        </authorList>
    </citation>
    <scope>NUCLEOTIDE SEQUENCE</scope>
</reference>
<dbReference type="Gene3D" id="3.40.50.1220">
    <property type="entry name" value="TPP-binding domain"/>
    <property type="match status" value="1"/>
</dbReference>
<sequence length="623" mass="66987">MSAGSETVRLTTAQAVIRYLASQYIDIDGSEKRLCGGGFAIFGHGNVTCLGEALYDHRDELPLYRGQNEQSMGFAAAAYAKQQLRRRFMFCTASAGPGTSNLLTSAALAHANRLPVLMLCGDTFITRLPDPVLQQLEHFGNPSLGLNDAFKAACRYWDRITHPAQIIQSLPAAIATMLDPADCGPAFFALPQDVQGWTYDYPIEFFDKIVHRIRRVAPDVHEVADAAALLKSAKRPMIIAGGGVQYSRAVAELTAFAETHAIPVVETIAGRANMLATQPLNIGPIGVTGSSSANAIAEKADVIVAVGTRLQDFTTGSWTAFDKSARLISINAARHDAGKHRSLPVVGDAKLALTALGDALAEYQAPDAWTDTAKAERTAWDAYVADNVRPGNRPNSYAQAIGVVNDLCDKRDRIVTAAGGLPAEITANWRTLDIGTVDVEFGFSCMGYEIAGGWGARIAQSETEPEADTIVFVGDGAYLLMNSDIYSSVLTAKKLIILVLDNGGFAVIDKLQNNTGNTSFNNLIADCNIAVEPFAVDFEAHARAMGAEAETVANPAELAEAFKRAKAAERTFVIVMRVDPHDGWTAEGHAWWEVGTPHATDNERVRAAHVEQEAGRSRQRKGV</sequence>
<comment type="caution">
    <text evidence="7">The sequence shown here is derived from an EMBL/GenBank/DDBJ whole genome shotgun (WGS) entry which is preliminary data.</text>
</comment>
<dbReference type="GO" id="GO:0009099">
    <property type="term" value="P:L-valine biosynthetic process"/>
    <property type="evidence" value="ECO:0007669"/>
    <property type="project" value="TreeGrafter"/>
</dbReference>
<dbReference type="GO" id="GO:0050660">
    <property type="term" value="F:flavin adenine dinucleotide binding"/>
    <property type="evidence" value="ECO:0007669"/>
    <property type="project" value="TreeGrafter"/>
</dbReference>
<dbReference type="GO" id="GO:0003984">
    <property type="term" value="F:acetolactate synthase activity"/>
    <property type="evidence" value="ECO:0007669"/>
    <property type="project" value="TreeGrafter"/>
</dbReference>
<evidence type="ECO:0000256" key="3">
    <source>
        <dbReference type="RuleBase" id="RU362132"/>
    </source>
</evidence>
<feature type="domain" description="Thiamine pyrophosphate enzyme central" evidence="4">
    <location>
        <begin position="223"/>
        <end position="356"/>
    </location>
</feature>
<dbReference type="CDD" id="cd07035">
    <property type="entry name" value="TPP_PYR_POX_like"/>
    <property type="match status" value="1"/>
</dbReference>
<dbReference type="GO" id="GO:0016823">
    <property type="term" value="F:hydrolase activity, acting on acid carbon-carbon bonds, in ketonic substances"/>
    <property type="evidence" value="ECO:0007669"/>
    <property type="project" value="InterPro"/>
</dbReference>
<dbReference type="SUPFAM" id="SSF52467">
    <property type="entry name" value="DHS-like NAD/FAD-binding domain"/>
    <property type="match status" value="1"/>
</dbReference>
<dbReference type="SUPFAM" id="SSF52518">
    <property type="entry name" value="Thiamin diphosphate-binding fold (THDP-binding)"/>
    <property type="match status" value="2"/>
</dbReference>
<dbReference type="AlphaFoldDB" id="A0A0F9UIA2"/>
<evidence type="ECO:0000256" key="2">
    <source>
        <dbReference type="ARBA" id="ARBA00023052"/>
    </source>
</evidence>
<dbReference type="Pfam" id="PF02775">
    <property type="entry name" value="TPP_enzyme_C"/>
    <property type="match status" value="1"/>
</dbReference>
<feature type="domain" description="Thiamine pyrophosphate enzyme N-terminal TPP-binding" evidence="6">
    <location>
        <begin position="50"/>
        <end position="134"/>
    </location>
</feature>
<dbReference type="PROSITE" id="PS00187">
    <property type="entry name" value="TPP_ENZYMES"/>
    <property type="match status" value="1"/>
</dbReference>
<dbReference type="PANTHER" id="PTHR18968:SF9">
    <property type="entry name" value="3D-(3,5_4)-TRIHYDROXYCYCLOHEXANE-1,2-DIONE HYDROLASE"/>
    <property type="match status" value="1"/>
</dbReference>
<dbReference type="InterPro" id="IPR012000">
    <property type="entry name" value="Thiamin_PyroP_enz_cen_dom"/>
</dbReference>
<evidence type="ECO:0000313" key="7">
    <source>
        <dbReference type="EMBL" id="KKN92970.1"/>
    </source>
</evidence>
<evidence type="ECO:0000259" key="5">
    <source>
        <dbReference type="Pfam" id="PF02775"/>
    </source>
</evidence>
<evidence type="ECO:0000259" key="4">
    <source>
        <dbReference type="Pfam" id="PF00205"/>
    </source>
</evidence>
<evidence type="ECO:0008006" key="8">
    <source>
        <dbReference type="Google" id="ProtNLM"/>
    </source>
</evidence>
<dbReference type="GO" id="GO:0019310">
    <property type="term" value="P:inositol catabolic process"/>
    <property type="evidence" value="ECO:0007669"/>
    <property type="project" value="InterPro"/>
</dbReference>
<dbReference type="Pfam" id="PF00205">
    <property type="entry name" value="TPP_enzyme_M"/>
    <property type="match status" value="1"/>
</dbReference>
<name>A0A0F9UIA2_9ZZZZ</name>
<dbReference type="Pfam" id="PF02776">
    <property type="entry name" value="TPP_enzyme_N"/>
    <property type="match status" value="1"/>
</dbReference>
<dbReference type="InterPro" id="IPR030817">
    <property type="entry name" value="Myo_inos_IolD"/>
</dbReference>
<dbReference type="EMBL" id="LAZR01000090">
    <property type="protein sequence ID" value="KKN92970.1"/>
    <property type="molecule type" value="Genomic_DNA"/>
</dbReference>
<organism evidence="7">
    <name type="scientific">marine sediment metagenome</name>
    <dbReference type="NCBI Taxonomy" id="412755"/>
    <lineage>
        <taxon>unclassified sequences</taxon>
        <taxon>metagenomes</taxon>
        <taxon>ecological metagenomes</taxon>
    </lineage>
</organism>
<feature type="domain" description="Thiamine pyrophosphate enzyme TPP-binding" evidence="5">
    <location>
        <begin position="440"/>
        <end position="575"/>
    </location>
</feature>
<dbReference type="InterPro" id="IPR011766">
    <property type="entry name" value="TPP_enzyme_TPP-bd"/>
</dbReference>
<gene>
    <name evidence="7" type="ORF">LCGC14_0202690</name>
</gene>
<dbReference type="GO" id="GO:0009097">
    <property type="term" value="P:isoleucine biosynthetic process"/>
    <property type="evidence" value="ECO:0007669"/>
    <property type="project" value="TreeGrafter"/>
</dbReference>